<sequence length="365" mass="42074">MECLLDLGGWLFWKMGNRQPIRNAPVALAPFDLKELKGRAVSQVFVDGYVKEECLKYIEDGGACYLMGLYYCGLSQEWDVDLAMKYLEMAIERGNKAALVSYALFYFYGGALVSKFKWVFRKAALPAKEWWRMGRESYIDNKQDYGKPFSVGKEVLRDQKRSFELLSRASGEDVENLSVVYEILAAHYEHGLGVEKDRKKALDHLKCCYELVQKDRFFKKEHLLWQDLECSLKRIKELYLEMDDLRSDEALGWMLKVDHGERGYNIKIAKVYEARGDYYHAIKYCSKEIMCLKGSPEKFDECYDAKQYKKKLMEGSKPDDAQLREKVAELTAQMAELRKLVPGAIASEVPIVPAVPVVEPPAYVC</sequence>
<dbReference type="SUPFAM" id="SSF81901">
    <property type="entry name" value="HCP-like"/>
    <property type="match status" value="1"/>
</dbReference>
<gene>
    <name evidence="1" type="ORF">Hyperionvirus5_41</name>
</gene>
<protein>
    <recommendedName>
        <fullName evidence="2">Sel1 repeat family protein</fullName>
    </recommendedName>
</protein>
<organism evidence="1">
    <name type="scientific">Hyperionvirus sp</name>
    <dbReference type="NCBI Taxonomy" id="2487770"/>
    <lineage>
        <taxon>Viruses</taxon>
        <taxon>Varidnaviria</taxon>
        <taxon>Bamfordvirae</taxon>
        <taxon>Nucleocytoviricota</taxon>
        <taxon>Megaviricetes</taxon>
        <taxon>Imitervirales</taxon>
        <taxon>Mimiviridae</taxon>
        <taxon>Klosneuvirinae</taxon>
    </lineage>
</organism>
<dbReference type="Pfam" id="PF08238">
    <property type="entry name" value="Sel1"/>
    <property type="match status" value="3"/>
</dbReference>
<accession>A0A3G5A7M7</accession>
<name>A0A3G5A7M7_9VIRU</name>
<evidence type="ECO:0008006" key="2">
    <source>
        <dbReference type="Google" id="ProtNLM"/>
    </source>
</evidence>
<evidence type="ECO:0000313" key="1">
    <source>
        <dbReference type="EMBL" id="AYV83235.1"/>
    </source>
</evidence>
<dbReference type="Gene3D" id="1.25.40.10">
    <property type="entry name" value="Tetratricopeptide repeat domain"/>
    <property type="match status" value="1"/>
</dbReference>
<dbReference type="EMBL" id="MK072387">
    <property type="protein sequence ID" value="AYV83235.1"/>
    <property type="molecule type" value="Genomic_DNA"/>
</dbReference>
<dbReference type="InterPro" id="IPR006597">
    <property type="entry name" value="Sel1-like"/>
</dbReference>
<dbReference type="SMART" id="SM00671">
    <property type="entry name" value="SEL1"/>
    <property type="match status" value="2"/>
</dbReference>
<proteinExistence type="predicted"/>
<reference evidence="1" key="1">
    <citation type="submission" date="2018-10" db="EMBL/GenBank/DDBJ databases">
        <title>Hidden diversity of soil giant viruses.</title>
        <authorList>
            <person name="Schulz F."/>
            <person name="Alteio L."/>
            <person name="Goudeau D."/>
            <person name="Ryan E.M."/>
            <person name="Malmstrom R.R."/>
            <person name="Blanchard J."/>
            <person name="Woyke T."/>
        </authorList>
    </citation>
    <scope>NUCLEOTIDE SEQUENCE</scope>
    <source>
        <strain evidence="1">HYV1</strain>
    </source>
</reference>
<dbReference type="InterPro" id="IPR011990">
    <property type="entry name" value="TPR-like_helical_dom_sf"/>
</dbReference>